<keyword evidence="3" id="KW-1185">Reference proteome</keyword>
<accession>A0ABR0GHT3</accession>
<proteinExistence type="predicted"/>
<gene>
    <name evidence="2" type="ORF">QC762_300905</name>
</gene>
<dbReference type="GeneID" id="87908304"/>
<feature type="region of interest" description="Disordered" evidence="1">
    <location>
        <begin position="34"/>
        <end position="54"/>
    </location>
</feature>
<evidence type="ECO:0000256" key="1">
    <source>
        <dbReference type="SAM" id="MobiDB-lite"/>
    </source>
</evidence>
<sequence length="236" mass="26605">MCSGRSTQGWYLCGISTRSLKTNISTTLAMKDPFCSQKNDQRPHPASTPPPLSAIHEKTKNYQSRRVSEAEVTSWGAVPDQKVPIIALQPPSTRESQPSNTYASGVYPKRGYVMDELHLQRPMSDQGNHQKSDVSHPDGGQLITYYRVGDRDNGSIDLLVPFDEVLRYVSAREREEWEGGPERADTAGRIMKKHNRQRERVLEAAEQRPKNVFLEPTKTSDVTGRSVTRLLARTVR</sequence>
<name>A0ABR0GHT3_9PEZI</name>
<dbReference type="EMBL" id="JAFFHA010000005">
    <property type="protein sequence ID" value="KAK4655311.1"/>
    <property type="molecule type" value="Genomic_DNA"/>
</dbReference>
<dbReference type="RefSeq" id="XP_062744286.1">
    <property type="nucleotide sequence ID" value="XM_062888397.1"/>
</dbReference>
<dbReference type="Proteomes" id="UP001323405">
    <property type="component" value="Unassembled WGS sequence"/>
</dbReference>
<evidence type="ECO:0000313" key="3">
    <source>
        <dbReference type="Proteomes" id="UP001323405"/>
    </source>
</evidence>
<protein>
    <submittedName>
        <fullName evidence="2">Uncharacterized protein</fullName>
    </submittedName>
</protein>
<organism evidence="2 3">
    <name type="scientific">Podospora pseudocomata</name>
    <dbReference type="NCBI Taxonomy" id="2093779"/>
    <lineage>
        <taxon>Eukaryota</taxon>
        <taxon>Fungi</taxon>
        <taxon>Dikarya</taxon>
        <taxon>Ascomycota</taxon>
        <taxon>Pezizomycotina</taxon>
        <taxon>Sordariomycetes</taxon>
        <taxon>Sordariomycetidae</taxon>
        <taxon>Sordariales</taxon>
        <taxon>Podosporaceae</taxon>
        <taxon>Podospora</taxon>
    </lineage>
</organism>
<comment type="caution">
    <text evidence="2">The sequence shown here is derived from an EMBL/GenBank/DDBJ whole genome shotgun (WGS) entry which is preliminary data.</text>
</comment>
<evidence type="ECO:0000313" key="2">
    <source>
        <dbReference type="EMBL" id="KAK4655311.1"/>
    </source>
</evidence>
<reference evidence="2 3" key="1">
    <citation type="journal article" date="2023" name="bioRxiv">
        <title>High-quality genome assemblies of four members of thePodospora anserinaspecies complex.</title>
        <authorList>
            <person name="Ament-Velasquez S.L."/>
            <person name="Vogan A.A."/>
            <person name="Wallerman O."/>
            <person name="Hartmann F."/>
            <person name="Gautier V."/>
            <person name="Silar P."/>
            <person name="Giraud T."/>
            <person name="Johannesson H."/>
        </authorList>
    </citation>
    <scope>NUCLEOTIDE SEQUENCE [LARGE SCALE GENOMIC DNA]</scope>
    <source>
        <strain evidence="2 3">CBS 415.72m</strain>
    </source>
</reference>